<comment type="caution">
    <text evidence="1">The sequence shown here is derived from an EMBL/GenBank/DDBJ whole genome shotgun (WGS) entry which is preliminary data.</text>
</comment>
<name>A0A0F9FZR7_9ZZZZ</name>
<proteinExistence type="predicted"/>
<dbReference type="AlphaFoldDB" id="A0A0F9FZR7"/>
<accession>A0A0F9FZR7</accession>
<sequence>MDRRELLKTLSLTPLAFLVPTSIAFGLPKPKQTEFKFLQSYDATKKEGKVELFVTWAGEEGTYCISVRVEGLSSRDEGHPLWNVARNRLMASVNWGKSYARHVLVEPQSNLTGCNQCSGFEAGHVTSRCKIGKAAWRKKEQGWKPQVGDYY</sequence>
<protein>
    <submittedName>
        <fullName evidence="1">Uncharacterized protein</fullName>
    </submittedName>
</protein>
<evidence type="ECO:0000313" key="1">
    <source>
        <dbReference type="EMBL" id="KKL56657.1"/>
    </source>
</evidence>
<gene>
    <name evidence="1" type="ORF">LCGC14_2243210</name>
</gene>
<organism evidence="1">
    <name type="scientific">marine sediment metagenome</name>
    <dbReference type="NCBI Taxonomy" id="412755"/>
    <lineage>
        <taxon>unclassified sequences</taxon>
        <taxon>metagenomes</taxon>
        <taxon>ecological metagenomes</taxon>
    </lineage>
</organism>
<dbReference type="EMBL" id="LAZR01030420">
    <property type="protein sequence ID" value="KKL56657.1"/>
    <property type="molecule type" value="Genomic_DNA"/>
</dbReference>
<reference evidence="1" key="1">
    <citation type="journal article" date="2015" name="Nature">
        <title>Complex archaea that bridge the gap between prokaryotes and eukaryotes.</title>
        <authorList>
            <person name="Spang A."/>
            <person name="Saw J.H."/>
            <person name="Jorgensen S.L."/>
            <person name="Zaremba-Niedzwiedzka K."/>
            <person name="Martijn J."/>
            <person name="Lind A.E."/>
            <person name="van Eijk R."/>
            <person name="Schleper C."/>
            <person name="Guy L."/>
            <person name="Ettema T.J."/>
        </authorList>
    </citation>
    <scope>NUCLEOTIDE SEQUENCE</scope>
</reference>